<keyword evidence="12" id="KW-0067">ATP-binding</keyword>
<keyword evidence="14" id="KW-0843">Virulence</keyword>
<dbReference type="GO" id="GO:0006355">
    <property type="term" value="P:regulation of DNA-templated transcription"/>
    <property type="evidence" value="ECO:0007669"/>
    <property type="project" value="InterPro"/>
</dbReference>
<dbReference type="GO" id="GO:0000160">
    <property type="term" value="P:phosphorelay signal transduction system"/>
    <property type="evidence" value="ECO:0007669"/>
    <property type="project" value="InterPro"/>
</dbReference>
<dbReference type="RefSeq" id="WP_184147606.1">
    <property type="nucleotide sequence ID" value="NZ_JACHFM010000001.1"/>
</dbReference>
<keyword evidence="7" id="KW-0288">FMN</keyword>
<dbReference type="SMART" id="SM00448">
    <property type="entry name" value="REC"/>
    <property type="match status" value="1"/>
</dbReference>
<dbReference type="EMBL" id="JACHFM010000001">
    <property type="protein sequence ID" value="MBB5221213.1"/>
    <property type="molecule type" value="Genomic_DNA"/>
</dbReference>
<evidence type="ECO:0000256" key="8">
    <source>
        <dbReference type="ARBA" id="ARBA00022679"/>
    </source>
</evidence>
<dbReference type="PROSITE" id="PS50110">
    <property type="entry name" value="RESPONSE_REGULATORY"/>
    <property type="match status" value="1"/>
</dbReference>
<keyword evidence="8" id="KW-0808">Transferase</keyword>
<evidence type="ECO:0000259" key="18">
    <source>
        <dbReference type="PROSITE" id="PS50112"/>
    </source>
</evidence>
<dbReference type="GO" id="GO:0005524">
    <property type="term" value="F:ATP binding"/>
    <property type="evidence" value="ECO:0007669"/>
    <property type="project" value="UniProtKB-KW"/>
</dbReference>
<evidence type="ECO:0000256" key="5">
    <source>
        <dbReference type="ARBA" id="ARBA00022606"/>
    </source>
</evidence>
<dbReference type="SUPFAM" id="SSF55785">
    <property type="entry name" value="PYP-like sensor domain (PAS domain)"/>
    <property type="match status" value="1"/>
</dbReference>
<organism evidence="20 21">
    <name type="scientific">Amaricoccus macauensis</name>
    <dbReference type="NCBI Taxonomy" id="57001"/>
    <lineage>
        <taxon>Bacteria</taxon>
        <taxon>Pseudomonadati</taxon>
        <taxon>Pseudomonadota</taxon>
        <taxon>Alphaproteobacteria</taxon>
        <taxon>Rhodobacterales</taxon>
        <taxon>Paracoccaceae</taxon>
        <taxon>Amaricoccus</taxon>
    </lineage>
</organism>
<evidence type="ECO:0000256" key="7">
    <source>
        <dbReference type="ARBA" id="ARBA00022643"/>
    </source>
</evidence>
<reference evidence="20 21" key="1">
    <citation type="submission" date="2020-08" db="EMBL/GenBank/DDBJ databases">
        <title>Genomic Encyclopedia of Type Strains, Phase IV (KMG-IV): sequencing the most valuable type-strain genomes for metagenomic binning, comparative biology and taxonomic classification.</title>
        <authorList>
            <person name="Goeker M."/>
        </authorList>
    </citation>
    <scope>NUCLEOTIDE SEQUENCE [LARGE SCALE GENOMIC DNA]</scope>
    <source>
        <strain evidence="20 21">DSM 101730</strain>
    </source>
</reference>
<dbReference type="PROSITE" id="PS50112">
    <property type="entry name" value="PAS"/>
    <property type="match status" value="1"/>
</dbReference>
<evidence type="ECO:0000256" key="15">
    <source>
        <dbReference type="ARBA" id="ARBA00023170"/>
    </source>
</evidence>
<keyword evidence="15" id="KW-0675">Receptor</keyword>
<keyword evidence="9" id="KW-0677">Repeat</keyword>
<dbReference type="GO" id="GO:0004673">
    <property type="term" value="F:protein histidine kinase activity"/>
    <property type="evidence" value="ECO:0007669"/>
    <property type="project" value="UniProtKB-EC"/>
</dbReference>
<evidence type="ECO:0000256" key="13">
    <source>
        <dbReference type="ARBA" id="ARBA00022991"/>
    </source>
</evidence>
<dbReference type="PROSITE" id="PS50113">
    <property type="entry name" value="PAC"/>
    <property type="match status" value="1"/>
</dbReference>
<dbReference type="NCBIfam" id="TIGR00229">
    <property type="entry name" value="sensory_box"/>
    <property type="match status" value="1"/>
</dbReference>
<evidence type="ECO:0000259" key="19">
    <source>
        <dbReference type="PROSITE" id="PS50113"/>
    </source>
</evidence>
<evidence type="ECO:0000256" key="9">
    <source>
        <dbReference type="ARBA" id="ARBA00022737"/>
    </source>
</evidence>
<dbReference type="InterPro" id="IPR035965">
    <property type="entry name" value="PAS-like_dom_sf"/>
</dbReference>
<dbReference type="SMART" id="SM00086">
    <property type="entry name" value="PAC"/>
    <property type="match status" value="1"/>
</dbReference>
<dbReference type="InterPro" id="IPR011006">
    <property type="entry name" value="CheY-like_superfamily"/>
</dbReference>
<dbReference type="InterPro" id="IPR000014">
    <property type="entry name" value="PAS"/>
</dbReference>
<evidence type="ECO:0000256" key="12">
    <source>
        <dbReference type="ARBA" id="ARBA00022840"/>
    </source>
</evidence>
<keyword evidence="5" id="KW-0716">Sensory transduction</keyword>
<feature type="domain" description="PAC" evidence="19">
    <location>
        <begin position="188"/>
        <end position="240"/>
    </location>
</feature>
<dbReference type="SUPFAM" id="SSF52172">
    <property type="entry name" value="CheY-like"/>
    <property type="match status" value="1"/>
</dbReference>
<feature type="domain" description="Response regulatory" evidence="17">
    <location>
        <begin position="440"/>
        <end position="550"/>
    </location>
</feature>
<evidence type="ECO:0000256" key="11">
    <source>
        <dbReference type="ARBA" id="ARBA00022777"/>
    </source>
</evidence>
<evidence type="ECO:0000256" key="6">
    <source>
        <dbReference type="ARBA" id="ARBA00022630"/>
    </source>
</evidence>
<dbReference type="GO" id="GO:0009881">
    <property type="term" value="F:photoreceptor activity"/>
    <property type="evidence" value="ECO:0007669"/>
    <property type="project" value="UniProtKB-KW"/>
</dbReference>
<dbReference type="PANTHER" id="PTHR41523:SF8">
    <property type="entry name" value="ETHYLENE RESPONSE SENSOR PROTEIN"/>
    <property type="match status" value="1"/>
</dbReference>
<evidence type="ECO:0000256" key="14">
    <source>
        <dbReference type="ARBA" id="ARBA00023026"/>
    </source>
</evidence>
<sequence>MLPAAVFTLHRGGVPEPSNVAAKALAGARTAATLAGLLELTGRDGTPADPCPMHLGLSEGREVDAERLCARRGDGSGIEVLISTRVLRDLSGHPETAIAVVTEDRSGRAAAGEIDRARLAAIVASSNDAIVSKTLDGRITSWNSSAERIFGYAASEMLGQSILRLVPPYLHDEEAGILDRLRRGELVEQFDTVRLAKDGRRVDVSLSVSPLRDSSGKIIGASKIARDVTRRKRAEVLQAQLFDELSHRVNNTLATLQSITALSLSGDVDPKSFAAGFTLRLRALGIAQDLLMRGLMQGAGLRELVQTVVVRPQVRVSGADVAIDHRLAAPLALALNELSMNTRSQSALRVDWQIHDDATLELDWIETGGDCTETTGQPALAMAVVERVLLGVDGSMRVDRRTDAVEIHLTLPLPRDGLRPEAPDATAAPRGPGEVRGARRVLIVEDEALIAMDMEAQLTAAGWDVIGPAGTIDEALALIDATTFDVALVDANVRGRPVGEIALALQARGIPFTFATGYGRSALPDGFRNSPLLSKPFAPDALTAAATAMLELTRAAPTVTPAAHS</sequence>
<feature type="modified residue" description="4-aspartylphosphate" evidence="16">
    <location>
        <position position="490"/>
    </location>
</feature>
<protein>
    <recommendedName>
        <fullName evidence="2">histidine kinase</fullName>
        <ecNumber evidence="2">2.7.13.3</ecNumber>
    </recommendedName>
</protein>
<evidence type="ECO:0000256" key="2">
    <source>
        <dbReference type="ARBA" id="ARBA00012438"/>
    </source>
</evidence>
<evidence type="ECO:0000259" key="17">
    <source>
        <dbReference type="PROSITE" id="PS50110"/>
    </source>
</evidence>
<keyword evidence="3" id="KW-0600">Photoreceptor protein</keyword>
<name>A0A840SP82_9RHOB</name>
<keyword evidence="6" id="KW-0285">Flavoprotein</keyword>
<keyword evidence="11" id="KW-0418">Kinase</keyword>
<keyword evidence="21" id="KW-1185">Reference proteome</keyword>
<proteinExistence type="predicted"/>
<comment type="caution">
    <text evidence="20">The sequence shown here is derived from an EMBL/GenBank/DDBJ whole genome shotgun (WGS) entry which is preliminary data.</text>
</comment>
<dbReference type="CDD" id="cd00130">
    <property type="entry name" value="PAS"/>
    <property type="match status" value="1"/>
</dbReference>
<feature type="domain" description="PAS" evidence="18">
    <location>
        <begin position="115"/>
        <end position="185"/>
    </location>
</feature>
<dbReference type="Proteomes" id="UP000549457">
    <property type="component" value="Unassembled WGS sequence"/>
</dbReference>
<dbReference type="Pfam" id="PF00989">
    <property type="entry name" value="PAS"/>
    <property type="match status" value="1"/>
</dbReference>
<evidence type="ECO:0000256" key="1">
    <source>
        <dbReference type="ARBA" id="ARBA00000085"/>
    </source>
</evidence>
<dbReference type="InterPro" id="IPR001789">
    <property type="entry name" value="Sig_transdc_resp-reg_receiver"/>
</dbReference>
<evidence type="ECO:0000256" key="3">
    <source>
        <dbReference type="ARBA" id="ARBA00022543"/>
    </source>
</evidence>
<accession>A0A840SP82</accession>
<evidence type="ECO:0000313" key="21">
    <source>
        <dbReference type="Proteomes" id="UP000549457"/>
    </source>
</evidence>
<evidence type="ECO:0000313" key="20">
    <source>
        <dbReference type="EMBL" id="MBB5221213.1"/>
    </source>
</evidence>
<comment type="catalytic activity">
    <reaction evidence="1">
        <text>ATP + protein L-histidine = ADP + protein N-phospho-L-histidine.</text>
        <dbReference type="EC" id="2.7.13.3"/>
    </reaction>
</comment>
<dbReference type="PANTHER" id="PTHR41523">
    <property type="entry name" value="TWO-COMPONENT SYSTEM SENSOR PROTEIN"/>
    <property type="match status" value="1"/>
</dbReference>
<keyword evidence="13" id="KW-0157">Chromophore</keyword>
<dbReference type="InterPro" id="IPR001610">
    <property type="entry name" value="PAC"/>
</dbReference>
<gene>
    <name evidence="20" type="ORF">HNP73_001134</name>
</gene>
<dbReference type="SMART" id="SM00091">
    <property type="entry name" value="PAS"/>
    <property type="match status" value="1"/>
</dbReference>
<keyword evidence="4 16" id="KW-0597">Phosphoprotein</keyword>
<dbReference type="InterPro" id="IPR013767">
    <property type="entry name" value="PAS_fold"/>
</dbReference>
<dbReference type="Gene3D" id="3.30.450.20">
    <property type="entry name" value="PAS domain"/>
    <property type="match status" value="1"/>
</dbReference>
<dbReference type="AlphaFoldDB" id="A0A840SP82"/>
<evidence type="ECO:0000256" key="4">
    <source>
        <dbReference type="ARBA" id="ARBA00022553"/>
    </source>
</evidence>
<dbReference type="InterPro" id="IPR011102">
    <property type="entry name" value="Sig_transdc_His_kinase_HWE"/>
</dbReference>
<dbReference type="Pfam" id="PF07536">
    <property type="entry name" value="HWE_HK"/>
    <property type="match status" value="1"/>
</dbReference>
<keyword evidence="10" id="KW-0547">Nucleotide-binding</keyword>
<dbReference type="SMART" id="SM00911">
    <property type="entry name" value="HWE_HK"/>
    <property type="match status" value="1"/>
</dbReference>
<evidence type="ECO:0000256" key="10">
    <source>
        <dbReference type="ARBA" id="ARBA00022741"/>
    </source>
</evidence>
<evidence type="ECO:0000256" key="16">
    <source>
        <dbReference type="PROSITE-ProRule" id="PRU00169"/>
    </source>
</evidence>
<dbReference type="Gene3D" id="3.40.50.2300">
    <property type="match status" value="1"/>
</dbReference>
<dbReference type="InterPro" id="IPR000700">
    <property type="entry name" value="PAS-assoc_C"/>
</dbReference>
<dbReference type="EC" id="2.7.13.3" evidence="2"/>